<name>B7KDI2_GLOC7</name>
<dbReference type="AlphaFoldDB" id="B7KDI2"/>
<dbReference type="KEGG" id="cyc:PCC7424_0539"/>
<dbReference type="Proteomes" id="UP000002384">
    <property type="component" value="Chromosome"/>
</dbReference>
<dbReference type="EMBL" id="CP001291">
    <property type="protein sequence ID" value="ACK69002.1"/>
    <property type="molecule type" value="Genomic_DNA"/>
</dbReference>
<gene>
    <name evidence="1" type="ordered locus">PCC7424_0539</name>
</gene>
<organism evidence="1 2">
    <name type="scientific">Gloeothece citriformis (strain PCC 7424)</name>
    <name type="common">Cyanothece sp. (strain PCC 7424)</name>
    <dbReference type="NCBI Taxonomy" id="65393"/>
    <lineage>
        <taxon>Bacteria</taxon>
        <taxon>Bacillati</taxon>
        <taxon>Cyanobacteriota</taxon>
        <taxon>Cyanophyceae</taxon>
        <taxon>Oscillatoriophycideae</taxon>
        <taxon>Chroococcales</taxon>
        <taxon>Aphanothecaceae</taxon>
        <taxon>Gloeothece</taxon>
        <taxon>Gloeothece citriformis</taxon>
    </lineage>
</organism>
<dbReference type="STRING" id="65393.PCC7424_0539"/>
<dbReference type="OrthoDB" id="530933at2"/>
<protein>
    <recommendedName>
        <fullName evidence="3">DUF937 domain-containing protein</fullName>
    </recommendedName>
</protein>
<accession>B7KDI2</accession>
<keyword evidence="2" id="KW-1185">Reference proteome</keyword>
<evidence type="ECO:0008006" key="3">
    <source>
        <dbReference type="Google" id="ProtNLM"/>
    </source>
</evidence>
<reference evidence="2" key="1">
    <citation type="journal article" date="2011" name="MBio">
        <title>Novel metabolic attributes of the genus Cyanothece, comprising a group of unicellular nitrogen-fixing Cyanobacteria.</title>
        <authorList>
            <person name="Bandyopadhyay A."/>
            <person name="Elvitigala T."/>
            <person name="Welsh E."/>
            <person name="Stockel J."/>
            <person name="Liberton M."/>
            <person name="Min H."/>
            <person name="Sherman L.A."/>
            <person name="Pakrasi H.B."/>
        </authorList>
    </citation>
    <scope>NUCLEOTIDE SEQUENCE [LARGE SCALE GENOMIC DNA]</scope>
    <source>
        <strain evidence="2">PCC 7424</strain>
    </source>
</reference>
<evidence type="ECO:0000313" key="2">
    <source>
        <dbReference type="Proteomes" id="UP000002384"/>
    </source>
</evidence>
<proteinExistence type="predicted"/>
<dbReference type="eggNOG" id="COG5403">
    <property type="taxonomic scope" value="Bacteria"/>
</dbReference>
<evidence type="ECO:0000313" key="1">
    <source>
        <dbReference type="EMBL" id="ACK69002.1"/>
    </source>
</evidence>
<dbReference type="HOGENOM" id="CLU_1523680_0_0_3"/>
<dbReference type="RefSeq" id="WP_012597949.1">
    <property type="nucleotide sequence ID" value="NC_011729.1"/>
</dbReference>
<sequence>MSLFNQILNAINNPEQEGSTGQLSNIFGTIEQLSNNYQTSPSAIQSALSIIGNYTRSSLKEKRNTEGEQQVQQIINQFGGTQPSPQVVNMLFNMPQLEQMLQQVESKTGINSRTIQSMLPVLVPLILNFLKTGNNAQNPQASNSVANSFLDADGDGDVDIADAMGMAMQYLR</sequence>